<dbReference type="PANTHER" id="PTHR21255">
    <property type="entry name" value="T-COMPLEX-ASSOCIATED-TESTIS-EXPRESSED 1/ DYNEIN LIGHT CHAIN"/>
    <property type="match status" value="1"/>
</dbReference>
<keyword evidence="9" id="KW-0493">Microtubule</keyword>
<keyword evidence="10" id="KW-0498">Mitosis</keyword>
<comment type="subunit">
    <text evidence="21">Homodimer. The cytoplasmic dynein 1 complex consists of two catalytic heavy chains (HCs) and a number of non-catalytic subunits presented by intermediate chains (ICs), light intermediate chains (LICs) and light chains (LCs); the composition seems to vary in respect to the IC, LIC and LC composition. The heavy chain homodimer serves as a scaffold for the probable homodimeric assembly of the respective non-catalytic subunits. The ICs and LICs bind directly to the HC dimer and the LCs assemble on the IC dimer. DYNLT1 and DYNLT3 compete for association with dynein IC (DYNC1I1 or DYNC1I2). Self-associates. Interacts with DYNC1I1 and DYNC1I2. Interacts with BUB3. Interacts with SATB1 in nucleus to form complex with matrix attachment regions (MARs) of DNA.</text>
</comment>
<keyword evidence="7" id="KW-0963">Cytoplasm</keyword>
<evidence type="ECO:0000256" key="7">
    <source>
        <dbReference type="ARBA" id="ARBA00022490"/>
    </source>
</evidence>
<evidence type="ECO:0000256" key="18">
    <source>
        <dbReference type="ARBA" id="ARBA00023328"/>
    </source>
</evidence>
<dbReference type="GO" id="GO:0005868">
    <property type="term" value="C:cytoplasmic dynein complex"/>
    <property type="evidence" value="ECO:0007669"/>
    <property type="project" value="TreeGrafter"/>
</dbReference>
<evidence type="ECO:0000256" key="21">
    <source>
        <dbReference type="ARBA" id="ARBA00046439"/>
    </source>
</evidence>
<protein>
    <recommendedName>
        <fullName evidence="20">Dynein light chain Tctex-type 3</fullName>
    </recommendedName>
</protein>
<comment type="similarity">
    <text evidence="4">Belongs to the dynein light chain Tctex-type family.</text>
</comment>
<dbReference type="GO" id="GO:0051301">
    <property type="term" value="P:cell division"/>
    <property type="evidence" value="ECO:0007669"/>
    <property type="project" value="UniProtKB-KW"/>
</dbReference>
<evidence type="ECO:0000256" key="10">
    <source>
        <dbReference type="ARBA" id="ARBA00022776"/>
    </source>
</evidence>
<keyword evidence="13" id="KW-0944">Nitration</keyword>
<evidence type="ECO:0000256" key="14">
    <source>
        <dbReference type="ARBA" id="ARBA00023175"/>
    </source>
</evidence>
<proteinExistence type="inferred from homology"/>
<keyword evidence="5" id="KW-0813">Transport</keyword>
<keyword evidence="18" id="KW-0137">Centromere</keyword>
<dbReference type="PANTHER" id="PTHR21255:SF20">
    <property type="entry name" value="DYNEIN LIGHT CHAIN TCTEX-TYPE 3"/>
    <property type="match status" value="1"/>
</dbReference>
<evidence type="ECO:0000313" key="22">
    <source>
        <dbReference type="EMBL" id="KGB33037.1"/>
    </source>
</evidence>
<dbReference type="InterPro" id="IPR038586">
    <property type="entry name" value="Tctex-1-like_sf"/>
</dbReference>
<comment type="function">
    <text evidence="19">Acts as one of several non-catalytic accessory components of the cytoplasmic dynein 1 complex that are thought to be involved in linking dynein to cargos and to adapter proteins that regulate dynein function. Cytoplasmic dynein 1 acts as a motor for the intracellular retrograde motility of vesicles and organelles along microtubules. Probably binds BUB3 as part of transport cargo. Required for the efficient progression through mitosis.</text>
</comment>
<evidence type="ECO:0000256" key="5">
    <source>
        <dbReference type="ARBA" id="ARBA00022448"/>
    </source>
</evidence>
<dbReference type="AlphaFoldDB" id="A0A094ZGQ8"/>
<keyword evidence="11" id="KW-0995">Kinetochore</keyword>
<dbReference type="CDD" id="cd21455">
    <property type="entry name" value="DLC-like_DYNLT1_DYNLT3"/>
    <property type="match status" value="1"/>
</dbReference>
<reference evidence="22" key="1">
    <citation type="journal article" date="2012" name="Nat. Genet.">
        <title>Whole-genome sequence of Schistosoma haematobium.</title>
        <authorList>
            <person name="Young N.D."/>
            <person name="Jex A.R."/>
            <person name="Li B."/>
            <person name="Liu S."/>
            <person name="Yang L."/>
            <person name="Xiong Z."/>
            <person name="Li Y."/>
            <person name="Cantacessi C."/>
            <person name="Hall R.S."/>
            <person name="Xu X."/>
            <person name="Chen F."/>
            <person name="Wu X."/>
            <person name="Zerlotini A."/>
            <person name="Oliveira G."/>
            <person name="Hofmann A."/>
            <person name="Zhang G."/>
            <person name="Fang X."/>
            <person name="Kang Y."/>
            <person name="Campbell B.E."/>
            <person name="Loukas A."/>
            <person name="Ranganathan S."/>
            <person name="Rollinson D."/>
            <person name="Rinaldi G."/>
            <person name="Brindley P.J."/>
            <person name="Yang H."/>
            <person name="Wang J."/>
            <person name="Wang J."/>
            <person name="Gasser R.B."/>
        </authorList>
    </citation>
    <scope>NUCLEOTIDE SEQUENCE [LARGE SCALE GENOMIC DNA]</scope>
</reference>
<evidence type="ECO:0000256" key="15">
    <source>
        <dbReference type="ARBA" id="ARBA00023212"/>
    </source>
</evidence>
<evidence type="ECO:0000256" key="9">
    <source>
        <dbReference type="ARBA" id="ARBA00022701"/>
    </source>
</evidence>
<evidence type="ECO:0000256" key="12">
    <source>
        <dbReference type="ARBA" id="ARBA00023017"/>
    </source>
</evidence>
<evidence type="ECO:0000256" key="17">
    <source>
        <dbReference type="ARBA" id="ARBA00023306"/>
    </source>
</evidence>
<evidence type="ECO:0000256" key="6">
    <source>
        <dbReference type="ARBA" id="ARBA00022454"/>
    </source>
</evidence>
<name>A0A094ZGQ8_SCHHA</name>
<keyword evidence="12" id="KW-0243">Dynein</keyword>
<evidence type="ECO:0000256" key="11">
    <source>
        <dbReference type="ARBA" id="ARBA00022838"/>
    </source>
</evidence>
<keyword evidence="17" id="KW-0131">Cell cycle</keyword>
<evidence type="ECO:0000256" key="3">
    <source>
        <dbReference type="ARBA" id="ARBA00004629"/>
    </source>
</evidence>
<dbReference type="GO" id="GO:0045505">
    <property type="term" value="F:dynein intermediate chain binding"/>
    <property type="evidence" value="ECO:0007669"/>
    <property type="project" value="TreeGrafter"/>
</dbReference>
<organism evidence="22">
    <name type="scientific">Schistosoma haematobium</name>
    <name type="common">Blood fluke</name>
    <dbReference type="NCBI Taxonomy" id="6185"/>
    <lineage>
        <taxon>Eukaryota</taxon>
        <taxon>Metazoa</taxon>
        <taxon>Spiralia</taxon>
        <taxon>Lophotrochozoa</taxon>
        <taxon>Platyhelminthes</taxon>
        <taxon>Trematoda</taxon>
        <taxon>Digenea</taxon>
        <taxon>Strigeidida</taxon>
        <taxon>Schistosomatoidea</taxon>
        <taxon>Schistosomatidae</taxon>
        <taxon>Schistosoma</taxon>
    </lineage>
</organism>
<evidence type="ECO:0000256" key="2">
    <source>
        <dbReference type="ARBA" id="ARBA00004245"/>
    </source>
</evidence>
<accession>A0A094ZGQ8</accession>
<sequence length="122" mass="13797">MISTVSIQWKIVRCIQNIIGTNSYTNESAKEWARTIVDNCRSDLVKLGKPFKYIVNCTITQKPGSGVYSASSCYWDTGKDGEMGKQSRLLYCRSVCNFSVIRYNKQDDTTNINETSSSESLR</sequence>
<dbReference type="GO" id="GO:0007018">
    <property type="term" value="P:microtubule-based movement"/>
    <property type="evidence" value="ECO:0007669"/>
    <property type="project" value="TreeGrafter"/>
</dbReference>
<keyword evidence="14" id="KW-0505">Motor protein</keyword>
<evidence type="ECO:0000256" key="1">
    <source>
        <dbReference type="ARBA" id="ARBA00004123"/>
    </source>
</evidence>
<evidence type="ECO:0000256" key="16">
    <source>
        <dbReference type="ARBA" id="ARBA00023242"/>
    </source>
</evidence>
<keyword evidence="15" id="KW-0206">Cytoskeleton</keyword>
<evidence type="ECO:0000256" key="20">
    <source>
        <dbReference type="ARBA" id="ARBA00039901"/>
    </source>
</evidence>
<evidence type="ECO:0000256" key="8">
    <source>
        <dbReference type="ARBA" id="ARBA00022618"/>
    </source>
</evidence>
<keyword evidence="16" id="KW-0539">Nucleus</keyword>
<evidence type="ECO:0000256" key="19">
    <source>
        <dbReference type="ARBA" id="ARBA00037393"/>
    </source>
</evidence>
<dbReference type="Gene3D" id="3.30.1140.40">
    <property type="entry name" value="Tctex-1"/>
    <property type="match status" value="1"/>
</dbReference>
<dbReference type="STRING" id="6185.A0A094ZGQ8"/>
<evidence type="ECO:0000256" key="4">
    <source>
        <dbReference type="ARBA" id="ARBA00005361"/>
    </source>
</evidence>
<dbReference type="InterPro" id="IPR005334">
    <property type="entry name" value="Tctex-1-like"/>
</dbReference>
<keyword evidence="6" id="KW-0158">Chromosome</keyword>
<evidence type="ECO:0000256" key="13">
    <source>
        <dbReference type="ARBA" id="ARBA00023074"/>
    </source>
</evidence>
<dbReference type="GO" id="GO:0005634">
    <property type="term" value="C:nucleus"/>
    <property type="evidence" value="ECO:0007669"/>
    <property type="project" value="UniProtKB-SubCell"/>
</dbReference>
<dbReference type="GO" id="GO:0000776">
    <property type="term" value="C:kinetochore"/>
    <property type="evidence" value="ECO:0007669"/>
    <property type="project" value="UniProtKB-KW"/>
</dbReference>
<dbReference type="GO" id="GO:0005737">
    <property type="term" value="C:cytoplasm"/>
    <property type="evidence" value="ECO:0007669"/>
    <property type="project" value="TreeGrafter"/>
</dbReference>
<dbReference type="Pfam" id="PF03645">
    <property type="entry name" value="Tctex-1"/>
    <property type="match status" value="1"/>
</dbReference>
<dbReference type="GO" id="GO:0005874">
    <property type="term" value="C:microtubule"/>
    <property type="evidence" value="ECO:0007669"/>
    <property type="project" value="UniProtKB-KW"/>
</dbReference>
<keyword evidence="8" id="KW-0132">Cell division</keyword>
<dbReference type="EMBL" id="KL250528">
    <property type="protein sequence ID" value="KGB33037.1"/>
    <property type="molecule type" value="Genomic_DNA"/>
</dbReference>
<gene>
    <name evidence="22" type="ORF">MS3_01192</name>
</gene>
<comment type="subcellular location">
    <subcellularLocation>
        <location evidence="3">Chromosome</location>
        <location evidence="3">Centromere</location>
        <location evidence="3">Kinetochore</location>
    </subcellularLocation>
    <subcellularLocation>
        <location evidence="2">Cytoplasm</location>
        <location evidence="2">Cytoskeleton</location>
    </subcellularLocation>
    <subcellularLocation>
        <location evidence="1">Nucleus</location>
    </subcellularLocation>
</comment>